<comment type="cofactor">
    <cofactor evidence="1 4 5">
        <name>pyridoxal 5'-phosphate</name>
        <dbReference type="ChEBI" id="CHEBI:597326"/>
    </cofactor>
</comment>
<dbReference type="InterPro" id="IPR020622">
    <property type="entry name" value="Ala_racemase_pyridoxalP-BS"/>
</dbReference>
<evidence type="ECO:0000259" key="7">
    <source>
        <dbReference type="SMART" id="SM01005"/>
    </source>
</evidence>
<gene>
    <name evidence="8" type="ORF">A3G49_04025</name>
</gene>
<feature type="modified residue" description="N6-(pyridoxal phosphate)lysine" evidence="4 5">
    <location>
        <position position="40"/>
    </location>
</feature>
<feature type="active site" description="Proton acceptor; specific for L-alanine" evidence="4">
    <location>
        <position position="296"/>
    </location>
</feature>
<comment type="function">
    <text evidence="4">Catalyzes the interconversion of L-alanine and D-alanine. May also act on other amino acids.</text>
</comment>
<dbReference type="Proteomes" id="UP000177171">
    <property type="component" value="Unassembled WGS sequence"/>
</dbReference>
<comment type="pathway">
    <text evidence="4">Amino-acid biosynthesis; D-alanine biosynthesis; D-alanine from L-alanine: step 1/1.</text>
</comment>
<accession>A0A1G2LVL2</accession>
<dbReference type="FunFam" id="3.20.20.10:FF:000002">
    <property type="entry name" value="Alanine racemase"/>
    <property type="match status" value="1"/>
</dbReference>
<dbReference type="GO" id="GO:0030170">
    <property type="term" value="F:pyridoxal phosphate binding"/>
    <property type="evidence" value="ECO:0007669"/>
    <property type="project" value="UniProtKB-UniRule"/>
</dbReference>
<comment type="catalytic activity">
    <reaction evidence="4">
        <text>L-alanine = D-alanine</text>
        <dbReference type="Rhea" id="RHEA:20249"/>
        <dbReference type="ChEBI" id="CHEBI:57416"/>
        <dbReference type="ChEBI" id="CHEBI:57972"/>
        <dbReference type="EC" id="5.1.1.1"/>
    </reaction>
</comment>
<evidence type="ECO:0000256" key="4">
    <source>
        <dbReference type="HAMAP-Rule" id="MF_01201"/>
    </source>
</evidence>
<evidence type="ECO:0000313" key="9">
    <source>
        <dbReference type="Proteomes" id="UP000177171"/>
    </source>
</evidence>
<evidence type="ECO:0000256" key="2">
    <source>
        <dbReference type="ARBA" id="ARBA00022898"/>
    </source>
</evidence>
<dbReference type="GO" id="GO:0008784">
    <property type="term" value="F:alanine racemase activity"/>
    <property type="evidence" value="ECO:0007669"/>
    <property type="project" value="UniProtKB-UniRule"/>
</dbReference>
<organism evidence="8 9">
    <name type="scientific">Candidatus Sungbacteria bacterium RIFCSPLOWO2_12_FULL_41_11</name>
    <dbReference type="NCBI Taxonomy" id="1802286"/>
    <lineage>
        <taxon>Bacteria</taxon>
        <taxon>Candidatus Sungiibacteriota</taxon>
    </lineage>
</organism>
<evidence type="ECO:0000256" key="1">
    <source>
        <dbReference type="ARBA" id="ARBA00001933"/>
    </source>
</evidence>
<feature type="active site" description="Proton acceptor; specific for D-alanine" evidence="4">
    <location>
        <position position="40"/>
    </location>
</feature>
<name>A0A1G2LVL2_9BACT</name>
<dbReference type="InterPro" id="IPR001608">
    <property type="entry name" value="Ala_racemase_N"/>
</dbReference>
<evidence type="ECO:0000256" key="3">
    <source>
        <dbReference type="ARBA" id="ARBA00023235"/>
    </source>
</evidence>
<dbReference type="SUPFAM" id="SSF51419">
    <property type="entry name" value="PLP-binding barrel"/>
    <property type="match status" value="1"/>
</dbReference>
<dbReference type="Pfam" id="PF01168">
    <property type="entry name" value="Ala_racemase_N"/>
    <property type="match status" value="1"/>
</dbReference>
<comment type="similarity">
    <text evidence="4">Belongs to the alanine racemase family.</text>
</comment>
<dbReference type="HAMAP" id="MF_01201">
    <property type="entry name" value="Ala_racemase"/>
    <property type="match status" value="1"/>
</dbReference>
<proteinExistence type="inferred from homology"/>
<sequence>MKKNDFLRTWIELDKKALVQNIGQFLKFIPVRTRLMAVVKSNAYGHGLAQVAKQLAELGVKNNELGVHNSKFIIHNSRLWFGVDSIVEALRLREEGIKNSILVLGSTLPGRFKEAEENNIILTVSNFESLGALKKLKNPPEFHIKIDTGMYRQGFLPEQIQKLLKLIKLYKLAPEGIYTHFASAKDRGYPTYTFEQLRKFKQAIKEFERAGFRKLIKHAAASGGTILFPSSHLDMVRIGIGLYGYWPAPETEKTFRFQGNPKSQSPNSKLSLKPVLTWKTIVGEVKEIPKGSHIGYDFTERINRKTKIAVLPIGYWHGYDRGLSSIGEVLLRGRRRKILGRVSMDMIVVDVTDKPSVKVGNEAVLLGKQGKDAIWADEIALKIGTSAYEVLTRINPLIERN</sequence>
<dbReference type="EC" id="5.1.1.1" evidence="4"/>
<keyword evidence="2 4" id="KW-0663">Pyridoxal phosphate</keyword>
<evidence type="ECO:0000313" key="8">
    <source>
        <dbReference type="EMBL" id="OHA14831.1"/>
    </source>
</evidence>
<dbReference type="PANTHER" id="PTHR30511:SF0">
    <property type="entry name" value="ALANINE RACEMASE, CATABOLIC-RELATED"/>
    <property type="match status" value="1"/>
</dbReference>
<dbReference type="PANTHER" id="PTHR30511">
    <property type="entry name" value="ALANINE RACEMASE"/>
    <property type="match status" value="1"/>
</dbReference>
<keyword evidence="3 4" id="KW-0413">Isomerase</keyword>
<protein>
    <recommendedName>
        <fullName evidence="4">Alanine racemase</fullName>
        <ecNumber evidence="4">5.1.1.1</ecNumber>
    </recommendedName>
</protein>
<dbReference type="PROSITE" id="PS00395">
    <property type="entry name" value="ALANINE_RACEMASE"/>
    <property type="match status" value="1"/>
</dbReference>
<dbReference type="Gene3D" id="3.20.20.10">
    <property type="entry name" value="Alanine racemase"/>
    <property type="match status" value="1"/>
</dbReference>
<dbReference type="Pfam" id="PF00842">
    <property type="entry name" value="Ala_racemase_C"/>
    <property type="match status" value="1"/>
</dbReference>
<dbReference type="NCBIfam" id="TIGR00492">
    <property type="entry name" value="alr"/>
    <property type="match status" value="1"/>
</dbReference>
<feature type="binding site" evidence="4 6">
    <location>
        <position position="344"/>
    </location>
    <ligand>
        <name>substrate</name>
    </ligand>
</feature>
<dbReference type="SUPFAM" id="SSF50621">
    <property type="entry name" value="Alanine racemase C-terminal domain-like"/>
    <property type="match status" value="1"/>
</dbReference>
<evidence type="ECO:0000256" key="6">
    <source>
        <dbReference type="PIRSR" id="PIRSR600821-52"/>
    </source>
</evidence>
<dbReference type="UniPathway" id="UPA00042">
    <property type="reaction ID" value="UER00497"/>
</dbReference>
<dbReference type="GO" id="GO:0005829">
    <property type="term" value="C:cytosol"/>
    <property type="evidence" value="ECO:0007669"/>
    <property type="project" value="TreeGrafter"/>
</dbReference>
<dbReference type="PRINTS" id="PR00992">
    <property type="entry name" value="ALARACEMASE"/>
</dbReference>
<dbReference type="EMBL" id="MHQY01000001">
    <property type="protein sequence ID" value="OHA14831.1"/>
    <property type="molecule type" value="Genomic_DNA"/>
</dbReference>
<dbReference type="InterPro" id="IPR011079">
    <property type="entry name" value="Ala_racemase_C"/>
</dbReference>
<dbReference type="InterPro" id="IPR029066">
    <property type="entry name" value="PLP-binding_barrel"/>
</dbReference>
<feature type="domain" description="Alanine racemase C-terminal" evidence="7">
    <location>
        <begin position="275"/>
        <end position="400"/>
    </location>
</feature>
<dbReference type="CDD" id="cd00430">
    <property type="entry name" value="PLPDE_III_AR"/>
    <property type="match status" value="1"/>
</dbReference>
<evidence type="ECO:0000256" key="5">
    <source>
        <dbReference type="PIRSR" id="PIRSR600821-50"/>
    </source>
</evidence>
<dbReference type="Gene3D" id="2.40.37.10">
    <property type="entry name" value="Lyase, Ornithine Decarboxylase, Chain A, domain 1"/>
    <property type="match status" value="1"/>
</dbReference>
<dbReference type="SMART" id="SM01005">
    <property type="entry name" value="Ala_racemase_C"/>
    <property type="match status" value="1"/>
</dbReference>
<dbReference type="InterPro" id="IPR009006">
    <property type="entry name" value="Ala_racemase/Decarboxylase_C"/>
</dbReference>
<reference evidence="8 9" key="1">
    <citation type="journal article" date="2016" name="Nat. Commun.">
        <title>Thousands of microbial genomes shed light on interconnected biogeochemical processes in an aquifer system.</title>
        <authorList>
            <person name="Anantharaman K."/>
            <person name="Brown C.T."/>
            <person name="Hug L.A."/>
            <person name="Sharon I."/>
            <person name="Castelle C.J."/>
            <person name="Probst A.J."/>
            <person name="Thomas B.C."/>
            <person name="Singh A."/>
            <person name="Wilkins M.J."/>
            <person name="Karaoz U."/>
            <person name="Brodie E.L."/>
            <person name="Williams K.H."/>
            <person name="Hubbard S.S."/>
            <person name="Banfield J.F."/>
        </authorList>
    </citation>
    <scope>NUCLEOTIDE SEQUENCE [LARGE SCALE GENOMIC DNA]</scope>
</reference>
<dbReference type="AlphaFoldDB" id="A0A1G2LVL2"/>
<dbReference type="InterPro" id="IPR000821">
    <property type="entry name" value="Ala_racemase"/>
</dbReference>
<feature type="binding site" evidence="4 6">
    <location>
        <position position="152"/>
    </location>
    <ligand>
        <name>substrate</name>
    </ligand>
</feature>
<dbReference type="GO" id="GO:0030632">
    <property type="term" value="P:D-alanine biosynthetic process"/>
    <property type="evidence" value="ECO:0007669"/>
    <property type="project" value="UniProtKB-UniRule"/>
</dbReference>
<comment type="caution">
    <text evidence="8">The sequence shown here is derived from an EMBL/GenBank/DDBJ whole genome shotgun (WGS) entry which is preliminary data.</text>
</comment>